<dbReference type="InterPro" id="IPR051216">
    <property type="entry name" value="Teneurin"/>
</dbReference>
<dbReference type="GO" id="GO:0031594">
    <property type="term" value="C:neuromuscular junction"/>
    <property type="evidence" value="ECO:0007669"/>
    <property type="project" value="UniProtKB-ARBA"/>
</dbReference>
<evidence type="ECO:0000256" key="9">
    <source>
        <dbReference type="ARBA" id="ARBA00022902"/>
    </source>
</evidence>
<dbReference type="GO" id="GO:0051124">
    <property type="term" value="P:synaptic assembly at neuromuscular junction"/>
    <property type="evidence" value="ECO:0007669"/>
    <property type="project" value="UniProtKB-ARBA"/>
</dbReference>
<proteinExistence type="inferred from homology"/>
<dbReference type="GO" id="GO:0008045">
    <property type="term" value="P:motor neuron axon guidance"/>
    <property type="evidence" value="ECO:0007669"/>
    <property type="project" value="TreeGrafter"/>
</dbReference>
<dbReference type="GO" id="GO:0043005">
    <property type="term" value="C:neuron projection"/>
    <property type="evidence" value="ECO:0007669"/>
    <property type="project" value="UniProtKB-KW"/>
</dbReference>
<dbReference type="GO" id="GO:0048790">
    <property type="term" value="P:maintenance of presynaptic active zone structure"/>
    <property type="evidence" value="ECO:0007669"/>
    <property type="project" value="UniProtKB-ARBA"/>
</dbReference>
<feature type="domain" description="EGF-like" evidence="16">
    <location>
        <begin position="32"/>
        <end position="64"/>
    </location>
</feature>
<evidence type="ECO:0000256" key="1">
    <source>
        <dbReference type="ARBA" id="ARBA00004167"/>
    </source>
</evidence>
<evidence type="ECO:0000256" key="13">
    <source>
        <dbReference type="ARBA" id="ARBA00034102"/>
    </source>
</evidence>
<dbReference type="GO" id="GO:0097060">
    <property type="term" value="C:synaptic membrane"/>
    <property type="evidence" value="ECO:0007669"/>
    <property type="project" value="UniProtKB-ARBA"/>
</dbReference>
<dbReference type="InterPro" id="IPR008969">
    <property type="entry name" value="CarboxyPept-like_regulatory"/>
</dbReference>
<dbReference type="SUPFAM" id="SSF49464">
    <property type="entry name" value="Carboxypeptidase regulatory domain-like"/>
    <property type="match status" value="1"/>
</dbReference>
<dbReference type="GO" id="GO:0043025">
    <property type="term" value="C:neuronal cell body"/>
    <property type="evidence" value="ECO:0007669"/>
    <property type="project" value="UniProtKB-ARBA"/>
</dbReference>
<dbReference type="OMA" id="HWTQSAP"/>
<dbReference type="Pfam" id="PF25023">
    <property type="entry name" value="TEN_YD-shell"/>
    <property type="match status" value="1"/>
</dbReference>
<dbReference type="GO" id="GO:0042803">
    <property type="term" value="F:protein homodimerization activity"/>
    <property type="evidence" value="ECO:0007669"/>
    <property type="project" value="UniProtKB-ARBA"/>
</dbReference>
<keyword evidence="9" id="KW-0524">Neurogenesis</keyword>
<evidence type="ECO:0000256" key="8">
    <source>
        <dbReference type="ARBA" id="ARBA00022737"/>
    </source>
</evidence>
<dbReference type="PANTHER" id="PTHR11219">
    <property type="entry name" value="TENEURIN AND N-ACETYLGLUCOSAMINE-1-PHOSPHODIESTER ALPHA-N-ACETYLGLUCOSAMINIDASE"/>
    <property type="match status" value="1"/>
</dbReference>
<evidence type="ECO:0000256" key="3">
    <source>
        <dbReference type="ARBA" id="ARBA00009385"/>
    </source>
</evidence>
<evidence type="ECO:0000259" key="16">
    <source>
        <dbReference type="PROSITE" id="PS50026"/>
    </source>
</evidence>
<evidence type="ECO:0000256" key="15">
    <source>
        <dbReference type="PROSITE-ProRule" id="PRU00076"/>
    </source>
</evidence>
<keyword evidence="5 15" id="KW-0245">EGF-like domain</keyword>
<accession>A0A979FT92</accession>
<dbReference type="Pfam" id="PF24329">
    <property type="entry name" value="FN-plug_TEN1-4"/>
    <property type="match status" value="1"/>
</dbReference>
<evidence type="ECO:0000256" key="14">
    <source>
        <dbReference type="ARBA" id="ARBA00084038"/>
    </source>
</evidence>
<keyword evidence="7" id="KW-0812">Transmembrane</keyword>
<dbReference type="InterPro" id="IPR056823">
    <property type="entry name" value="TEN-like_YD-shell"/>
</dbReference>
<evidence type="ECO:0000256" key="5">
    <source>
        <dbReference type="ARBA" id="ARBA00022536"/>
    </source>
</evidence>
<dbReference type="GO" id="GO:0016200">
    <property type="term" value="P:synaptic target attraction"/>
    <property type="evidence" value="ECO:0007669"/>
    <property type="project" value="UniProtKB-ARBA"/>
</dbReference>
<dbReference type="InterPro" id="IPR000742">
    <property type="entry name" value="EGF"/>
</dbReference>
<protein>
    <recommendedName>
        <fullName evidence="14">Tenascin-like protein</fullName>
    </recommendedName>
</protein>
<sequence>MECPELCSGQGEYVEGRCVCLPGWKGPECNLRYDECEVPDCSGNGHCVDGRCSCAMGFKGEFCQEVECPHPTCSGHGWCVNGTCICQKGWRDTDCAKMDDAALQCLPDCSMHGNFDLESQECVCEPQWTGSECDKKVCGLDCGLHGRCEGSQCLCSDGWTGDKCDLRTCDARCEEHGQCKNGTCVCMTGWNGRHCTLSGCPSACSGHGTCVLKDEEWHCVCHQLYEGLDCATRLESECQDGQDNDQDGLTDCEDSECCTVSPCDRSNHCYSSHDPIDILLRKQPPAVTASFFQKMRFIVEEGSLQTYAKQAAFNQSSPKRQVNESRASVVRGRVISGQGSGLLGVRVSMFRPNDTGFTLTRHGGRFDLMVNGGGAVKLVFGKPPFRPYVKTVRVPWNEVVVIDTIVMTTTSIVPPPPATPCLDHDYDKLKPVVLATWKHGFQGGCPERSAILAESQVIQESLPIPGSGLHLVYHSSRSIGYESTIQLQLTPDKIPATLRLIHLRITIEGILFEKTFEADADIKFTYAWDRLNVYRQRVYGVTWAVVRVGYAYSNCDRVIWEAQTTQVSGHEMSISDIGGWDLSIHHRYNFHEGILQKGDGRNIYLKQRPRVLRTLMGDGRQREVNCKNCDDDAINQRLLTPADLTAAPDGSLYVADFNLIRRILPDNTVRTVVKLNETRVSYRYHLAVSPTSGTVYISDPEAHQILKVKNPDDFSNPENNYMPFVGSGKRCLPGDDIGCGDGGRARDAKLQYPKGMAVSSEEVVYFADGTNVRAVDSDGIISTVIGTHRHRSHWQPLPCSGTLPVDDISLRWPTSLAVNPLDESLYVLDDHHVLRLTHDRRIKVVAGRPLHCPPQGPDSPSDLATHTTLRSPQSLAFASNGDLYIAESDTERLNRVRVIVTDGLISDFAGAESKCNCREDSCSCFDDSHVLAANAIFSTISAVAVTPDGVVHVMDQGNLRVRSVTSSLPQPTQQRLYEIYSPESQEIYVFNRFGHHIETRNIPTGRTLYSFVYNVNTSNGKLSSVTDGAGNRVSFLRDYTGQVTMVENSRQQKCLLNMSRMRRLERMVTPDDHNITLTYHGATGLLRSSMDSVGRAHVYSYDNYGRLIRAVTPSGQLIELTFDLSIRGARVTVSRDGGSPITMLINGAKVTETIGDASSVTALLPDGTVVTKSPWDHHIATETTPYPLIDTPTIANSFPVPGRQRTEIGQELVNSFEWRYFVERSRLGEIVKVGRHMRVNGEDVLTFKYDMTSATEAVMNPIDVQLLNVTYDSLGRPLRWTLAGPFASMQITYDRFGQVEQRVWGHHKESYAYDKDGRLEIITYADGTKKEFSYLDDRRVKPFKMSINGGNAHYMEHDIGEALSSITTPKGHKYLFRLQPSVLHNRFVFSPPIMPRHYYQLLYSDEGRLLAEVLPLQAGRVVYNYDEAGRLQFQIYGDGSTEYGYQPETGLLRSVTVRELGYEQRIENKYHAGLVKEQRIRFGPADTLHSVKARYLYDGYARPRRVEMEIDGSQIANYETSYDVTLGTLETVQELKFTKTYHNKTMVQDSRKTYVRVSSFDAYGRKIESSITVRGRLVHRSRYSYDARNRVTSHSIWRGPGTSETSTNYTYTPVGHLETVEGSKSWQFRYDENGNMIAVIESGHTVLAEYDEADRLTNWEGAPLNVYDSAGRLLQQNDMQYSFTARGNVRHVWREGVFLTTHRHDHKGRLVAWQDNKGNSTQFFYTNLKQPDLPTHIHDPVSRDTTLMLYDEQGHLIGMQTERAKFWVAADNVGSPIAIFDASGVLMKEIKRSPWGAIIEDTRPDLLLPVDFQGGIRDPITGMIIFGLNMYDPFHGQWLSPRFDRIAGASRDPSSVYLHRFANNDPVNPMHLIDASPKNLNRWLKMFGVDLGSMLGSKYHDETLGRCVDGHTPAVLKPALSVISGLSCSTKGIVEEFSRPSLVPKSAIKTDELITSDSLTPFSSAGPVLGPGVMVSSHAGRALITLVPSRENSVVQGVARDVLNGSALLELTLPHHRHHTLYLVKEDVSSRPDDLQQLQRLSGLFNVSVHEGQHPELRVTGGAASLVILYGSSATAARHRLLRHVQRRAAEHAWAAEVERVKRGGPVLHPWTEEEKQELLRTGEVSGYAASELHPVHRFPLLADDASNVVFRHSGRRRRRARSHPTS</sequence>
<dbReference type="FunFam" id="2.10.25.10:FF:000021">
    <property type="entry name" value="Teneurin transmembrane protein 2"/>
    <property type="match status" value="1"/>
</dbReference>
<dbReference type="PROSITE" id="PS01186">
    <property type="entry name" value="EGF_2"/>
    <property type="match status" value="1"/>
</dbReference>
<keyword evidence="8" id="KW-0677">Repeat</keyword>
<dbReference type="InterPro" id="IPR011042">
    <property type="entry name" value="6-blade_b-propeller_TolB-like"/>
</dbReference>
<name>A0A979FT92_HYAAZ</name>
<dbReference type="Gene3D" id="2.180.10.10">
    <property type="entry name" value="RHS repeat-associated core"/>
    <property type="match status" value="2"/>
</dbReference>
<dbReference type="Pfam" id="PF15636">
    <property type="entry name" value="Tox-GHH"/>
    <property type="match status" value="1"/>
</dbReference>
<evidence type="ECO:0000313" key="17">
    <source>
        <dbReference type="Proteomes" id="UP000694843"/>
    </source>
</evidence>
<dbReference type="GO" id="GO:2000331">
    <property type="term" value="P:regulation of terminal button organization"/>
    <property type="evidence" value="ECO:0007669"/>
    <property type="project" value="UniProtKB-ARBA"/>
</dbReference>
<dbReference type="Pfam" id="PF25024">
    <property type="entry name" value="EGF_TEN"/>
    <property type="match status" value="1"/>
</dbReference>
<dbReference type="PROSITE" id="PS50026">
    <property type="entry name" value="EGF_3"/>
    <property type="match status" value="2"/>
</dbReference>
<organism evidence="17 18">
    <name type="scientific">Hyalella azteca</name>
    <name type="common">Amphipod</name>
    <dbReference type="NCBI Taxonomy" id="294128"/>
    <lineage>
        <taxon>Eukaryota</taxon>
        <taxon>Metazoa</taxon>
        <taxon>Ecdysozoa</taxon>
        <taxon>Arthropoda</taxon>
        <taxon>Crustacea</taxon>
        <taxon>Multicrustacea</taxon>
        <taxon>Malacostraca</taxon>
        <taxon>Eumalacostraca</taxon>
        <taxon>Peracarida</taxon>
        <taxon>Amphipoda</taxon>
        <taxon>Senticaudata</taxon>
        <taxon>Talitrida</taxon>
        <taxon>Talitroidea</taxon>
        <taxon>Hyalellidae</taxon>
        <taxon>Hyalella</taxon>
    </lineage>
</organism>
<evidence type="ECO:0000256" key="6">
    <source>
        <dbReference type="ARBA" id="ARBA00022599"/>
    </source>
</evidence>
<keyword evidence="17" id="KW-1185">Reference proteome</keyword>
<dbReference type="GO" id="GO:0048499">
    <property type="term" value="P:synaptic vesicle membrane organization"/>
    <property type="evidence" value="ECO:0007669"/>
    <property type="project" value="UniProtKB-ARBA"/>
</dbReference>
<evidence type="ECO:0000256" key="12">
    <source>
        <dbReference type="ARBA" id="ARBA00023157"/>
    </source>
</evidence>
<dbReference type="CTD" id="40464"/>
<dbReference type="CDD" id="cd00054">
    <property type="entry name" value="EGF_CA"/>
    <property type="match status" value="1"/>
</dbReference>
<reference evidence="18" key="1">
    <citation type="submission" date="2025-08" db="UniProtKB">
        <authorList>
            <consortium name="RefSeq"/>
        </authorList>
    </citation>
    <scope>IDENTIFICATION</scope>
    <source>
        <tissue evidence="18">Whole organism</tissue>
    </source>
</reference>
<keyword evidence="6" id="KW-0771">Synaptosome</keyword>
<dbReference type="Pfam" id="PF25020">
    <property type="entry name" value="TTR_TEN1-4"/>
    <property type="match status" value="1"/>
</dbReference>
<dbReference type="GO" id="GO:0001941">
    <property type="term" value="P:postsynaptic membrane organization"/>
    <property type="evidence" value="ECO:0007669"/>
    <property type="project" value="UniProtKB-ARBA"/>
</dbReference>
<evidence type="ECO:0000256" key="2">
    <source>
        <dbReference type="ARBA" id="ARBA00004236"/>
    </source>
</evidence>
<dbReference type="SUPFAM" id="SSF63825">
    <property type="entry name" value="YWTD domain"/>
    <property type="match status" value="2"/>
</dbReference>
<dbReference type="InterPro" id="IPR056820">
    <property type="entry name" value="TEN_TTR-like"/>
</dbReference>
<dbReference type="InterPro" id="IPR028916">
    <property type="entry name" value="Tox-GHH_dom"/>
</dbReference>
<dbReference type="GO" id="GO:0046982">
    <property type="term" value="F:protein heterodimerization activity"/>
    <property type="evidence" value="ECO:0007669"/>
    <property type="project" value="UniProtKB-ARBA"/>
</dbReference>
<dbReference type="RefSeq" id="XP_047739304.1">
    <property type="nucleotide sequence ID" value="XM_047883348.1"/>
</dbReference>
<dbReference type="InterPro" id="IPR057627">
    <property type="entry name" value="FN-plug_TEN1-4"/>
</dbReference>
<dbReference type="GO" id="GO:0048513">
    <property type="term" value="P:animal organ development"/>
    <property type="evidence" value="ECO:0007669"/>
    <property type="project" value="UniProtKB-ARBA"/>
</dbReference>
<feature type="domain" description="EGF-like" evidence="16">
    <location>
        <begin position="196"/>
        <end position="231"/>
    </location>
</feature>
<dbReference type="OrthoDB" id="442731at2759"/>
<dbReference type="GO" id="GO:0034110">
    <property type="term" value="P:regulation of homotypic cell-cell adhesion"/>
    <property type="evidence" value="ECO:0007669"/>
    <property type="project" value="UniProtKB-ARBA"/>
</dbReference>
<dbReference type="SMART" id="SM00181">
    <property type="entry name" value="EGF"/>
    <property type="match status" value="6"/>
</dbReference>
<dbReference type="FunFam" id="2.180.10.10:FF:000008">
    <property type="entry name" value="Odz, odd Oz/ten-m homolog"/>
    <property type="match status" value="1"/>
</dbReference>
<dbReference type="PROSITE" id="PS00022">
    <property type="entry name" value="EGF_1"/>
    <property type="match status" value="2"/>
</dbReference>
<dbReference type="InterPro" id="IPR056822">
    <property type="entry name" value="TEN_NHL"/>
</dbReference>
<comment type="subcellular location">
    <subcellularLocation>
        <location evidence="2">Cell membrane</location>
    </subcellularLocation>
    <subcellularLocation>
        <location evidence="1">Membrane</location>
        <topology evidence="1">Single-pass membrane protein</topology>
    </subcellularLocation>
    <subcellularLocation>
        <location evidence="13">Synapse</location>
        <location evidence="13">Synaptosome</location>
    </subcellularLocation>
</comment>
<comment type="caution">
    <text evidence="15">Lacks conserved residue(s) required for the propagation of feature annotation.</text>
</comment>
<keyword evidence="4" id="KW-1003">Cell membrane</keyword>
<dbReference type="GO" id="GO:0097090">
    <property type="term" value="P:presynaptic membrane organization"/>
    <property type="evidence" value="ECO:0007669"/>
    <property type="project" value="UniProtKB-ARBA"/>
</dbReference>
<evidence type="ECO:0000313" key="18">
    <source>
        <dbReference type="RefSeq" id="XP_047739304.1"/>
    </source>
</evidence>
<feature type="disulfide bond" evidence="15">
    <location>
        <begin position="200"/>
        <end position="210"/>
    </location>
</feature>
<dbReference type="FunFam" id="2.120.10.30:FF:000033">
    <property type="entry name" value="teneurin-a isoform X3"/>
    <property type="match status" value="1"/>
</dbReference>
<evidence type="ECO:0000256" key="11">
    <source>
        <dbReference type="ARBA" id="ARBA00023136"/>
    </source>
</evidence>
<evidence type="ECO:0000256" key="7">
    <source>
        <dbReference type="ARBA" id="ARBA00022692"/>
    </source>
</evidence>
<comment type="similarity">
    <text evidence="3">Belongs to the tenascin family. Teneurin subfamily.</text>
</comment>
<dbReference type="GeneID" id="108668830"/>
<dbReference type="Gene3D" id="2.120.10.30">
    <property type="entry name" value="TolB, C-terminal domain"/>
    <property type="match status" value="2"/>
</dbReference>
<keyword evidence="10" id="KW-1133">Transmembrane helix</keyword>
<dbReference type="GO" id="GO:0034116">
    <property type="term" value="P:positive regulation of heterotypic cell-cell adhesion"/>
    <property type="evidence" value="ECO:0007669"/>
    <property type="project" value="UniProtKB-ARBA"/>
</dbReference>
<keyword evidence="11" id="KW-0472">Membrane</keyword>
<dbReference type="PANTHER" id="PTHR11219:SF72">
    <property type="entry name" value="TENEURIN-M"/>
    <property type="match status" value="1"/>
</dbReference>
<feature type="disulfide bond" evidence="15">
    <location>
        <begin position="54"/>
        <end position="63"/>
    </location>
</feature>
<keyword evidence="12 15" id="KW-1015">Disulfide bond</keyword>
<dbReference type="GO" id="GO:0007274">
    <property type="term" value="P:neuromuscular synaptic transmission"/>
    <property type="evidence" value="ECO:0007669"/>
    <property type="project" value="UniProtKB-ARBA"/>
</dbReference>
<dbReference type="FunFam" id="2.10.25.10:FF:000013">
    <property type="entry name" value="Teneurin transmembrane protein 4"/>
    <property type="match status" value="1"/>
</dbReference>
<dbReference type="Gene3D" id="2.10.25.10">
    <property type="entry name" value="Laminin"/>
    <property type="match status" value="6"/>
</dbReference>
<dbReference type="Pfam" id="PF25021">
    <property type="entry name" value="TEN_NHL"/>
    <property type="match status" value="1"/>
</dbReference>
<keyword evidence="6" id="KW-0770">Synapse</keyword>
<feature type="disulfide bond" evidence="15">
    <location>
        <begin position="221"/>
        <end position="230"/>
    </location>
</feature>
<dbReference type="KEGG" id="hazt:108668830"/>
<evidence type="ECO:0000256" key="4">
    <source>
        <dbReference type="ARBA" id="ARBA00022475"/>
    </source>
</evidence>
<dbReference type="GO" id="GO:0099559">
    <property type="term" value="P:maintenance of alignment of postsynaptic density and presynaptic active zone"/>
    <property type="evidence" value="ECO:0007669"/>
    <property type="project" value="UniProtKB-ARBA"/>
</dbReference>
<evidence type="ECO:0000256" key="10">
    <source>
        <dbReference type="ARBA" id="ARBA00022989"/>
    </source>
</evidence>
<dbReference type="Proteomes" id="UP000694843">
    <property type="component" value="Unplaced"/>
</dbReference>
<gene>
    <name evidence="18" type="primary">LOC108668830</name>
</gene>
<dbReference type="GO" id="GO:0040017">
    <property type="term" value="P:positive regulation of locomotion"/>
    <property type="evidence" value="ECO:0007669"/>
    <property type="project" value="UniProtKB-ARBA"/>
</dbReference>